<reference evidence="4 5" key="1">
    <citation type="submission" date="2020-05" db="EMBL/GenBank/DDBJ databases">
        <title>Identification and distribution of gene clusters putatively required for synthesis of sphingolipid metabolism inhibitors in phylogenetically diverse species of the filamentous fungus Fusarium.</title>
        <authorList>
            <person name="Kim H.-S."/>
            <person name="Busman M."/>
            <person name="Brown D.W."/>
            <person name="Divon H."/>
            <person name="Uhlig S."/>
            <person name="Proctor R.H."/>
        </authorList>
    </citation>
    <scope>NUCLEOTIDE SEQUENCE [LARGE SCALE GENOMIC DNA]</scope>
    <source>
        <strain evidence="4 5">NRRL 66243</strain>
    </source>
</reference>
<dbReference type="Pfam" id="PF23544">
    <property type="entry name" value="AtuA_ferredoxin"/>
    <property type="match status" value="1"/>
</dbReference>
<proteinExistence type="inferred from homology"/>
<name>A0A8H5S1G8_9HYPO</name>
<dbReference type="Pfam" id="PF07287">
    <property type="entry name" value="AtuA"/>
    <property type="match status" value="1"/>
</dbReference>
<accession>A0A8H5S1G8</accession>
<dbReference type="InterPro" id="IPR056362">
    <property type="entry name" value="AtuA-like_ferredoxin_dom"/>
</dbReference>
<dbReference type="GO" id="GO:0019441">
    <property type="term" value="P:L-tryptophan catabolic process to kynurenine"/>
    <property type="evidence" value="ECO:0007669"/>
    <property type="project" value="InterPro"/>
</dbReference>
<dbReference type="OrthoDB" id="10265871at2759"/>
<keyword evidence="5" id="KW-1185">Reference proteome</keyword>
<dbReference type="PANTHER" id="PTHR47585:SF2">
    <property type="entry name" value="DUF1446 DOMAIN PROTEIN (AFU_ORTHOLOGUE AFUA_6G11420)"/>
    <property type="match status" value="1"/>
</dbReference>
<comment type="caution">
    <text evidence="4">The sequence shown here is derived from an EMBL/GenBank/DDBJ whole genome shotgun (WGS) entry which is preliminary data.</text>
</comment>
<protein>
    <submittedName>
        <fullName evidence="4">DUF1446 domain protein</fullName>
    </submittedName>
</protein>
<dbReference type="Pfam" id="PF04199">
    <property type="entry name" value="Cyclase"/>
    <property type="match status" value="1"/>
</dbReference>
<evidence type="ECO:0000259" key="3">
    <source>
        <dbReference type="Pfam" id="PF23544"/>
    </source>
</evidence>
<gene>
    <name evidence="4" type="ORF">FTJAE_3343</name>
</gene>
<evidence type="ECO:0000256" key="1">
    <source>
        <dbReference type="ARBA" id="ARBA00007865"/>
    </source>
</evidence>
<feature type="domain" description="Acyclic terpene utilisation N-terminal" evidence="2">
    <location>
        <begin position="335"/>
        <end position="769"/>
    </location>
</feature>
<dbReference type="Proteomes" id="UP000530670">
    <property type="component" value="Unassembled WGS sequence"/>
</dbReference>
<evidence type="ECO:0000313" key="5">
    <source>
        <dbReference type="Proteomes" id="UP000530670"/>
    </source>
</evidence>
<dbReference type="GeneID" id="59301900"/>
<organism evidence="4 5">
    <name type="scientific">Fusarium tjaetaba</name>
    <dbReference type="NCBI Taxonomy" id="1567544"/>
    <lineage>
        <taxon>Eukaryota</taxon>
        <taxon>Fungi</taxon>
        <taxon>Dikarya</taxon>
        <taxon>Ascomycota</taxon>
        <taxon>Pezizomycotina</taxon>
        <taxon>Sordariomycetes</taxon>
        <taxon>Hypocreomycetidae</taxon>
        <taxon>Hypocreales</taxon>
        <taxon>Nectriaceae</taxon>
        <taxon>Fusarium</taxon>
        <taxon>Fusarium fujikuroi species complex</taxon>
    </lineage>
</organism>
<sequence length="943" mass="105066">MSNFSFPDFDDLTVVEGQPKGCLWGFFDVDGQKDQLGTLRLLTKEVVQKAKDEIQTGTHVQLDWPLHNIEFPGFGRIPLQHTVKDLAEEGFVAFDDVISFNTQTSSQWDSLKHFGSQKTGVYYNGSTHEQLKTSDDLGIHKMCDRGGIVGRGILVDWLSWWEHENPGLEPPSAIRCHKIPVSELEATLAYQGTETRQGDILIIDKSDTSSSNSNAKADIRALGTEKQHYMIGLANTDETVRWLYSKHFSAVAGDTMGFEAWPYPDDCCLHEWLLVQWGTPIGELWDLEALAEECKNVDTRITATQPFSTLKRFGFLNCHQTTALNMGSQINRRPVRVASASGAITDMVENLAELAKNAEVDFIVGDWLSEYNMAARGMLKAQRSESPSFDAAPAFEQQFVDSFQSALPDLAARKIKMAVNAGACDTELLYQRIQKIVQDSGTDLRVAWIEGDEVLDAVQQYVSEGTKLRNITTGQSFQEWGHNPVYAQCYLGSRGISQAFINGADIVLCGRVADAAPTMGAAAYWHGWSSTQYQELAHALIAGHLIECSYYVTGGNYTGFKTLPQGKSPLLNMPIARIQCDGSFFIECHHSQDRGGEGKRYYNSDVVAIVDQVKMEQAGPDSVFVHNIGFEKPPPTTKAGLTAPGGYQAEVHYFIVGLDAEEKAALLEKQLRFYLDVESMSKLAFTVSGTCPSNPASQDAATVDVRVFAQAPHADALSPSSFRNKCWNIVMSTYSGATFAVDDRQAFPKPYNEYFVTIIPQALVKHIAHLPWCERVIDIEPPTDTVPYVHQQEVQPVSEPQPLLSFGPSIMAPLGYIVHARSGDKGSDCNIGFFVRHEDEYTWLKSLLTVDRIIDILQNDYNGGRVERFELPNIQGKLPFYPRLYMYRPITSEFLAVHFLLKDHLDRGVAASSTYDVLGKNVAEYLRAKHVPIPRKFLDRGRI</sequence>
<feature type="domain" description="AtuA-like ferredoxin-fold" evidence="3">
    <location>
        <begin position="813"/>
        <end position="931"/>
    </location>
</feature>
<dbReference type="GO" id="GO:0004061">
    <property type="term" value="F:arylformamidase activity"/>
    <property type="evidence" value="ECO:0007669"/>
    <property type="project" value="InterPro"/>
</dbReference>
<evidence type="ECO:0000259" key="2">
    <source>
        <dbReference type="Pfam" id="PF07287"/>
    </source>
</evidence>
<dbReference type="InterPro" id="IPR007325">
    <property type="entry name" value="KFase/CYL"/>
</dbReference>
<dbReference type="RefSeq" id="XP_037209735.1">
    <property type="nucleotide sequence ID" value="XM_037349630.1"/>
</dbReference>
<dbReference type="Gene3D" id="3.50.30.50">
    <property type="entry name" value="Putative cyclase"/>
    <property type="match status" value="1"/>
</dbReference>
<evidence type="ECO:0000313" key="4">
    <source>
        <dbReference type="EMBL" id="KAF5643543.1"/>
    </source>
</evidence>
<dbReference type="InterPro" id="IPR010839">
    <property type="entry name" value="AtuA_N"/>
</dbReference>
<dbReference type="EMBL" id="JAAQRI010000063">
    <property type="protein sequence ID" value="KAF5643543.1"/>
    <property type="molecule type" value="Genomic_DNA"/>
</dbReference>
<dbReference type="AlphaFoldDB" id="A0A8H5S1G8"/>
<dbReference type="PANTHER" id="PTHR47585">
    <property type="match status" value="1"/>
</dbReference>
<comment type="similarity">
    <text evidence="1">Belongs to the Cyclase 1 superfamily.</text>
</comment>
<dbReference type="InterPro" id="IPR037175">
    <property type="entry name" value="KFase_sf"/>
</dbReference>